<evidence type="ECO:0000313" key="2">
    <source>
        <dbReference type="Proteomes" id="UP000287547"/>
    </source>
</evidence>
<gene>
    <name evidence="1" type="ORF">DMH04_17765</name>
</gene>
<comment type="caution">
    <text evidence="1">The sequence shown here is derived from an EMBL/GenBank/DDBJ whole genome shotgun (WGS) entry which is preliminary data.</text>
</comment>
<proteinExistence type="predicted"/>
<accession>A0A428ZAZ3</accession>
<protein>
    <recommendedName>
        <fullName evidence="3">V-type ATPase subunit</fullName>
    </recommendedName>
</protein>
<dbReference type="RefSeq" id="WP_037267503.1">
    <property type="nucleotide sequence ID" value="NZ_QHKI01000013.1"/>
</dbReference>
<organism evidence="1 2">
    <name type="scientific">Kibdelosporangium aridum</name>
    <dbReference type="NCBI Taxonomy" id="2030"/>
    <lineage>
        <taxon>Bacteria</taxon>
        <taxon>Bacillati</taxon>
        <taxon>Actinomycetota</taxon>
        <taxon>Actinomycetes</taxon>
        <taxon>Pseudonocardiales</taxon>
        <taxon>Pseudonocardiaceae</taxon>
        <taxon>Kibdelosporangium</taxon>
    </lineage>
</organism>
<reference evidence="1 2" key="1">
    <citation type="submission" date="2018-05" db="EMBL/GenBank/DDBJ databases">
        <title>Evolution of GPA BGCs.</title>
        <authorList>
            <person name="Waglechner N."/>
            <person name="Wright G.D."/>
        </authorList>
    </citation>
    <scope>NUCLEOTIDE SEQUENCE [LARGE SCALE GENOMIC DNA]</scope>
    <source>
        <strain evidence="1 2">A82846</strain>
    </source>
</reference>
<dbReference type="AlphaFoldDB" id="A0A428ZAZ3"/>
<sequence length="300" mass="32373">MSIGWVAGSVRAEALVNRRLGTSMARELAGLPSLVEALDVLADSSYGHDVRPEHTLVQAERAIGATLLWHMRVLAGWQPRPRGEMVRILAGGFEISNVDDLLATTGAAPYRLGTLATAWPFLAKATSLTQIRDVLAASAWGDPGMATPVAIGLAMRLAWADRVIAGVPDARRWAAGAAALLVAKEKFVHEHVLDSRRAAALLGQEAVFADSLDDYRTALPDEGRWALADIAEPRQLWRGEAAWWTTVEQRGFDLMQRARFDSRALVGALAVLAVDAWRVRAALQMAARGGGPLEVFDAIT</sequence>
<name>A0A428ZAZ3_KIBAR</name>
<dbReference type="OrthoDB" id="4930678at2"/>
<dbReference type="EMBL" id="QHKI01000013">
    <property type="protein sequence ID" value="RSM85150.1"/>
    <property type="molecule type" value="Genomic_DNA"/>
</dbReference>
<evidence type="ECO:0008006" key="3">
    <source>
        <dbReference type="Google" id="ProtNLM"/>
    </source>
</evidence>
<dbReference type="Proteomes" id="UP000287547">
    <property type="component" value="Unassembled WGS sequence"/>
</dbReference>
<evidence type="ECO:0000313" key="1">
    <source>
        <dbReference type="EMBL" id="RSM85150.1"/>
    </source>
</evidence>